<dbReference type="EMBL" id="AAOH01000001">
    <property type="protein sequence ID" value="EAR30595.1"/>
    <property type="molecule type" value="Genomic_DNA"/>
</dbReference>
<protein>
    <submittedName>
        <fullName evidence="1">Uncharacterized protein</fullName>
    </submittedName>
</protein>
<dbReference type="Proteomes" id="UP000006201">
    <property type="component" value="Unassembled WGS sequence"/>
</dbReference>
<comment type="caution">
    <text evidence="1">The sequence shown here is derived from an EMBL/GenBank/DDBJ whole genome shotgun (WGS) entry which is preliminary data.</text>
</comment>
<evidence type="ECO:0000313" key="1">
    <source>
        <dbReference type="EMBL" id="EAR30595.1"/>
    </source>
</evidence>
<proteinExistence type="predicted"/>
<organism evidence="1 2">
    <name type="scientific">Pseudoalteromonas tunicata D2</name>
    <dbReference type="NCBI Taxonomy" id="87626"/>
    <lineage>
        <taxon>Bacteria</taxon>
        <taxon>Pseudomonadati</taxon>
        <taxon>Pseudomonadota</taxon>
        <taxon>Gammaproteobacteria</taxon>
        <taxon>Alteromonadales</taxon>
        <taxon>Pseudoalteromonadaceae</taxon>
        <taxon>Pseudoalteromonas</taxon>
    </lineage>
</organism>
<dbReference type="HOGENOM" id="CLU_3414935_0_0_6"/>
<name>A4C4W3_9GAMM</name>
<gene>
    <name evidence="1" type="ORF">PTD2_03461</name>
</gene>
<dbReference type="AlphaFoldDB" id="A4C4W3"/>
<keyword evidence="2" id="KW-1185">Reference proteome</keyword>
<evidence type="ECO:0000313" key="2">
    <source>
        <dbReference type="Proteomes" id="UP000006201"/>
    </source>
</evidence>
<sequence>MDLNKGCLREIYIAAFYIKTTGEHKLA</sequence>
<accession>A4C4W3</accession>
<reference evidence="1 2" key="1">
    <citation type="submission" date="2006-02" db="EMBL/GenBank/DDBJ databases">
        <authorList>
            <person name="Moran M.A."/>
            <person name="Kjelleberg S."/>
            <person name="Egan S."/>
            <person name="Saunders N."/>
            <person name="Thomas T."/>
            <person name="Ferriera S."/>
            <person name="Johnson J."/>
            <person name="Kravitz S."/>
            <person name="Halpern A."/>
            <person name="Remington K."/>
            <person name="Beeson K."/>
            <person name="Tran B."/>
            <person name="Rogers Y.-H."/>
            <person name="Friedman R."/>
            <person name="Venter J.C."/>
        </authorList>
    </citation>
    <scope>NUCLEOTIDE SEQUENCE [LARGE SCALE GENOMIC DNA]</scope>
    <source>
        <strain evidence="1 2">D2</strain>
    </source>
</reference>